<proteinExistence type="predicted"/>
<dbReference type="AlphaFoldDB" id="A0AAW2ZDR6"/>
<protein>
    <submittedName>
        <fullName evidence="3">DD3-3</fullName>
    </submittedName>
</protein>
<feature type="compositionally biased region" description="Basic and acidic residues" evidence="1">
    <location>
        <begin position="33"/>
        <end position="48"/>
    </location>
</feature>
<dbReference type="Proteomes" id="UP001431209">
    <property type="component" value="Unassembled WGS sequence"/>
</dbReference>
<feature type="signal peptide" evidence="2">
    <location>
        <begin position="1"/>
        <end position="19"/>
    </location>
</feature>
<evidence type="ECO:0000313" key="3">
    <source>
        <dbReference type="EMBL" id="KAL0486990.1"/>
    </source>
</evidence>
<keyword evidence="4" id="KW-1185">Reference proteome</keyword>
<evidence type="ECO:0000256" key="2">
    <source>
        <dbReference type="SAM" id="SignalP"/>
    </source>
</evidence>
<evidence type="ECO:0000256" key="1">
    <source>
        <dbReference type="SAM" id="MobiDB-lite"/>
    </source>
</evidence>
<evidence type="ECO:0000313" key="4">
    <source>
        <dbReference type="Proteomes" id="UP001431209"/>
    </source>
</evidence>
<name>A0AAW2ZDR6_9EUKA</name>
<sequence length="590" mass="66014">MSKLLLFVACVLLVNIVTADIYLHNPRGNNNRNCERGENRQNENRLFDSENNAKGGYACPRTRGVAFTPQMYYYQGSQLQVEWSQQHACGGNVNCQIVLQYMCEDTAPYIRDGIPTDITDGTGTNTPTAADINNPDVGFNESPSNLARCKARQRNGGLYTADQTINGQSAVFTRQNPNGQTSGLECQEERDYYPYWHPSPWKDIAIFTTNVTMCPYYQAESQNVMSKGECVKANGDPLSFNQRQTCLSGNGIWNVTEPYNIAPPDCLPITNVASRDNHLGSVLGGQLAGYNWTIPNDIRNTCVLRIRYNISSSDFNNWEIDSSKNGANAPVKDRPYMDFGLSQPLGMAINTDQLGRTFQDRTYTFGIKQRPSNIRFYDKIYNLNVRGKRGNIVQTFPAVEYDFVPNFLMVQGGDYVHLQWTGSDYNPNRNPNDGEGGPFEGSDRHNFVQTDSLTANIPRLVQNANMFKLENGDVNATLFQRLALLDQNVRECLNITALRAKNNNNEDAAGRDRLNCGKLNNVGVYFDAGLIRQVVSGKFSYMSTRNNNFSNRSQKGLLVVQNGWYNSAYSNKNTQLALVVAVLVAVIMVL</sequence>
<accession>A0AAW2ZDR6</accession>
<feature type="region of interest" description="Disordered" evidence="1">
    <location>
        <begin position="28"/>
        <end position="49"/>
    </location>
</feature>
<comment type="caution">
    <text evidence="3">The sequence shown here is derived from an EMBL/GenBank/DDBJ whole genome shotgun (WGS) entry which is preliminary data.</text>
</comment>
<dbReference type="PANTHER" id="PTHR35170:SF1">
    <property type="entry name" value="PROTEIN DD3-3"/>
    <property type="match status" value="1"/>
</dbReference>
<dbReference type="InterPro" id="IPR053320">
    <property type="entry name" value="Protein_DD3-3_O-glyco"/>
</dbReference>
<keyword evidence="2" id="KW-0732">Signal</keyword>
<feature type="chain" id="PRO_5043374449" evidence="2">
    <location>
        <begin position="20"/>
        <end position="590"/>
    </location>
</feature>
<dbReference type="EMBL" id="JAOPGA020001294">
    <property type="protein sequence ID" value="KAL0486990.1"/>
    <property type="molecule type" value="Genomic_DNA"/>
</dbReference>
<dbReference type="PANTHER" id="PTHR35170">
    <property type="entry name" value="PROTEIN DD3-3"/>
    <property type="match status" value="1"/>
</dbReference>
<organism evidence="3 4">
    <name type="scientific">Acrasis kona</name>
    <dbReference type="NCBI Taxonomy" id="1008807"/>
    <lineage>
        <taxon>Eukaryota</taxon>
        <taxon>Discoba</taxon>
        <taxon>Heterolobosea</taxon>
        <taxon>Tetramitia</taxon>
        <taxon>Eutetramitia</taxon>
        <taxon>Acrasidae</taxon>
        <taxon>Acrasis</taxon>
    </lineage>
</organism>
<gene>
    <name evidence="3" type="ORF">AKO1_001318</name>
</gene>
<reference evidence="3 4" key="1">
    <citation type="submission" date="2024-03" db="EMBL/GenBank/DDBJ databases">
        <title>The Acrasis kona genome and developmental transcriptomes reveal deep origins of eukaryotic multicellular pathways.</title>
        <authorList>
            <person name="Sheikh S."/>
            <person name="Fu C.-J."/>
            <person name="Brown M.W."/>
            <person name="Baldauf S.L."/>
        </authorList>
    </citation>
    <scope>NUCLEOTIDE SEQUENCE [LARGE SCALE GENOMIC DNA]</scope>
    <source>
        <strain evidence="3 4">ATCC MYA-3509</strain>
    </source>
</reference>